<dbReference type="PROSITE" id="PS51104">
    <property type="entry name" value="PTS_EIIC_TYPE_2"/>
    <property type="match status" value="1"/>
</dbReference>
<dbReference type="GO" id="GO:0090563">
    <property type="term" value="F:protein-phosphocysteine-sugar phosphotransferase activity"/>
    <property type="evidence" value="ECO:0007669"/>
    <property type="project" value="TreeGrafter"/>
</dbReference>
<dbReference type="PANTHER" id="PTHR30505">
    <property type="entry name" value="FRUCTOSE-LIKE PERMEASE"/>
    <property type="match status" value="1"/>
</dbReference>
<evidence type="ECO:0000256" key="8">
    <source>
        <dbReference type="ARBA" id="ARBA00022683"/>
    </source>
</evidence>
<dbReference type="GO" id="GO:0009401">
    <property type="term" value="P:phosphoenolpyruvate-dependent sugar phosphotransferase system"/>
    <property type="evidence" value="ECO:0007669"/>
    <property type="project" value="UniProtKB-KW"/>
</dbReference>
<evidence type="ECO:0000259" key="14">
    <source>
        <dbReference type="PROSITE" id="PS51094"/>
    </source>
</evidence>
<keyword evidence="6" id="KW-0762">Sugar transport</keyword>
<dbReference type="InterPro" id="IPR016152">
    <property type="entry name" value="PTrfase/Anion_transptr"/>
</dbReference>
<dbReference type="CDD" id="cd00211">
    <property type="entry name" value="PTS_IIA_fru"/>
    <property type="match status" value="1"/>
</dbReference>
<evidence type="ECO:0000313" key="18">
    <source>
        <dbReference type="Proteomes" id="UP000280475"/>
    </source>
</evidence>
<dbReference type="InterPro" id="IPR004715">
    <property type="entry name" value="PTS_IIA_fruc"/>
</dbReference>
<keyword evidence="10 13" id="KW-1133">Transmembrane helix</keyword>
<dbReference type="InterPro" id="IPR013011">
    <property type="entry name" value="PTS_EIIB_2"/>
</dbReference>
<dbReference type="AlphaFoldDB" id="A0A3G5FJK9"/>
<dbReference type="GO" id="GO:0005351">
    <property type="term" value="F:carbohydrate:proton symporter activity"/>
    <property type="evidence" value="ECO:0007669"/>
    <property type="project" value="InterPro"/>
</dbReference>
<dbReference type="InterPro" id="IPR006327">
    <property type="entry name" value="PTS_IIC_fruc"/>
</dbReference>
<evidence type="ECO:0000256" key="12">
    <source>
        <dbReference type="SAM" id="MobiDB-lite"/>
    </source>
</evidence>
<proteinExistence type="predicted"/>
<dbReference type="InterPro" id="IPR003352">
    <property type="entry name" value="PTS_EIIC"/>
</dbReference>
<evidence type="ECO:0000313" key="17">
    <source>
        <dbReference type="EMBL" id="AYW50489.1"/>
    </source>
</evidence>
<dbReference type="Pfam" id="PF02378">
    <property type="entry name" value="PTS_EIIC"/>
    <property type="match status" value="1"/>
</dbReference>
<evidence type="ECO:0000256" key="13">
    <source>
        <dbReference type="SAM" id="Phobius"/>
    </source>
</evidence>
<dbReference type="EMBL" id="CP027768">
    <property type="protein sequence ID" value="AYW50489.1"/>
    <property type="molecule type" value="Genomic_DNA"/>
</dbReference>
<comment type="subcellular location">
    <subcellularLocation>
        <location evidence="1">Cell inner membrane</location>
        <topology evidence="1">Multi-pass membrane protein</topology>
    </subcellularLocation>
    <subcellularLocation>
        <location evidence="2">Cytoplasm</location>
    </subcellularLocation>
</comment>
<keyword evidence="7" id="KW-0808">Transferase</keyword>
<dbReference type="SUPFAM" id="SSF52794">
    <property type="entry name" value="PTS system IIB component-like"/>
    <property type="match status" value="1"/>
</dbReference>
<feature type="region of interest" description="Disordered" evidence="12">
    <location>
        <begin position="149"/>
        <end position="178"/>
    </location>
</feature>
<feature type="transmembrane region" description="Helical" evidence="13">
    <location>
        <begin position="317"/>
        <end position="337"/>
    </location>
</feature>
<dbReference type="InterPro" id="IPR050864">
    <property type="entry name" value="Bacterial_PTS_Sugar_Transport"/>
</dbReference>
<dbReference type="Pfam" id="PF00359">
    <property type="entry name" value="PTS_EIIA_2"/>
    <property type="match status" value="1"/>
</dbReference>
<dbReference type="NCBIfam" id="TIGR00848">
    <property type="entry name" value="fruA"/>
    <property type="match status" value="1"/>
</dbReference>
<dbReference type="GO" id="GO:0022877">
    <property type="term" value="F:protein-N(PI)-phosphohistidine-fructose phosphotransferase system transporter activity"/>
    <property type="evidence" value="ECO:0007669"/>
    <property type="project" value="InterPro"/>
</dbReference>
<feature type="domain" description="PTS EIIC type-2" evidence="16">
    <location>
        <begin position="306"/>
        <end position="645"/>
    </location>
</feature>
<name>A0A3G5FJK9_TETHA</name>
<keyword evidence="5" id="KW-0597">Phosphoprotein</keyword>
<feature type="domain" description="PTS EIIA type-2" evidence="14">
    <location>
        <begin position="5"/>
        <end position="149"/>
    </location>
</feature>
<dbReference type="Gene3D" id="3.40.930.10">
    <property type="entry name" value="Mannitol-specific EII, Chain A"/>
    <property type="match status" value="1"/>
</dbReference>
<gene>
    <name evidence="17" type="ORF">C7H83_08460</name>
</gene>
<feature type="transmembrane region" description="Helical" evidence="13">
    <location>
        <begin position="621"/>
        <end position="640"/>
    </location>
</feature>
<dbReference type="InterPro" id="IPR002178">
    <property type="entry name" value="PTS_EIIA_type-2_dom"/>
</dbReference>
<dbReference type="Pfam" id="PF02302">
    <property type="entry name" value="PTS_IIB"/>
    <property type="match status" value="1"/>
</dbReference>
<keyword evidence="9 13" id="KW-0812">Transmembrane</keyword>
<accession>A0A3G5FJK9</accession>
<evidence type="ECO:0000256" key="2">
    <source>
        <dbReference type="ARBA" id="ARBA00004496"/>
    </source>
</evidence>
<keyword evidence="11 13" id="KW-0472">Membrane</keyword>
<feature type="transmembrane region" description="Helical" evidence="13">
    <location>
        <begin position="470"/>
        <end position="492"/>
    </location>
</feature>
<keyword evidence="4" id="KW-1003">Cell membrane</keyword>
<dbReference type="GO" id="GO:0005886">
    <property type="term" value="C:plasma membrane"/>
    <property type="evidence" value="ECO:0007669"/>
    <property type="project" value="UniProtKB-SubCell"/>
</dbReference>
<dbReference type="FunFam" id="3.40.50.2300:FF:000014">
    <property type="entry name" value="PTS system fructose-like transporter subunit IIB"/>
    <property type="match status" value="1"/>
</dbReference>
<feature type="transmembrane region" description="Helical" evidence="13">
    <location>
        <begin position="512"/>
        <end position="539"/>
    </location>
</feature>
<dbReference type="Gene3D" id="3.40.50.2300">
    <property type="match status" value="1"/>
</dbReference>
<evidence type="ECO:0000259" key="16">
    <source>
        <dbReference type="PROSITE" id="PS51104"/>
    </source>
</evidence>
<dbReference type="GO" id="GO:0005737">
    <property type="term" value="C:cytoplasm"/>
    <property type="evidence" value="ECO:0007669"/>
    <property type="project" value="UniProtKB-SubCell"/>
</dbReference>
<evidence type="ECO:0000256" key="7">
    <source>
        <dbReference type="ARBA" id="ARBA00022679"/>
    </source>
</evidence>
<dbReference type="InterPro" id="IPR003501">
    <property type="entry name" value="PTS_EIIB_2/3"/>
</dbReference>
<evidence type="ECO:0000256" key="4">
    <source>
        <dbReference type="ARBA" id="ARBA00022475"/>
    </source>
</evidence>
<protein>
    <submittedName>
        <fullName evidence="17">PTS fructose transporter subunit IIC</fullName>
    </submittedName>
</protein>
<dbReference type="InterPro" id="IPR036095">
    <property type="entry name" value="PTS_EIIB-like_sf"/>
</dbReference>
<dbReference type="InterPro" id="IPR013014">
    <property type="entry name" value="PTS_EIIC_2"/>
</dbReference>
<dbReference type="PROSITE" id="PS51094">
    <property type="entry name" value="PTS_EIIA_TYPE_2"/>
    <property type="match status" value="1"/>
</dbReference>
<feature type="transmembrane region" description="Helical" evidence="13">
    <location>
        <begin position="391"/>
        <end position="418"/>
    </location>
</feature>
<dbReference type="Proteomes" id="UP000280475">
    <property type="component" value="Chromosome"/>
</dbReference>
<feature type="domain" description="PTS EIIB type-2" evidence="15">
    <location>
        <begin position="180"/>
        <end position="275"/>
    </location>
</feature>
<evidence type="ECO:0000256" key="10">
    <source>
        <dbReference type="ARBA" id="ARBA00022989"/>
    </source>
</evidence>
<keyword evidence="3" id="KW-0813">Transport</keyword>
<evidence type="ECO:0000259" key="15">
    <source>
        <dbReference type="PROSITE" id="PS51099"/>
    </source>
</evidence>
<feature type="transmembrane region" description="Helical" evidence="13">
    <location>
        <begin position="357"/>
        <end position="379"/>
    </location>
</feature>
<evidence type="ECO:0000256" key="11">
    <source>
        <dbReference type="ARBA" id="ARBA00023136"/>
    </source>
</evidence>
<dbReference type="NCBIfam" id="TIGR00829">
    <property type="entry name" value="FRU"/>
    <property type="match status" value="1"/>
</dbReference>
<evidence type="ECO:0000256" key="9">
    <source>
        <dbReference type="ARBA" id="ARBA00022692"/>
    </source>
</evidence>
<evidence type="ECO:0000256" key="1">
    <source>
        <dbReference type="ARBA" id="ARBA00004429"/>
    </source>
</evidence>
<feature type="compositionally biased region" description="Acidic residues" evidence="12">
    <location>
        <begin position="150"/>
        <end position="161"/>
    </location>
</feature>
<sequence length="645" mass="68538">MNINDLLIKEAMIMDLQATEKKAAIDEMVQKLYDVGRITDIDQFKDGILAREEQTSTGLGDGIAMPHAKNDAVKEATVLFAKSKQGVDYEALDGQPTYLFFMIAAPEGADDTHLQALAALSRQLVNQDFVEELNNAQTPDDVQAAFAQVEQEDDEDEEEQTDQSSAEKTESTDSADRPFIVAVTACPTGIAHTYMAEDSLKNQAKDMDIDIKVETNGSEGVKHRLTSDDIARASGVVIAADTNVAMDRFDGKPVVSRPVSDGIRRPEELINNALSGNAAIYQSSNKQSKETQSSSEGEKQSIGQKIYKDLMNGVSHMLPFVVAGGIMMALSFMIDQWMGVPQDALDQLGNYNQVADWFNQIGNAAFGFMLPVLAGFIAMSISDRPGLVTGFAAGAIAEQGGAGFIGALIGGFVGGYVVEFLRKILKGLPQSLDGIKTILFFPFFGLLITGFLMLLINVPIKVINDGLNNFLLNLSGANAALLGALLAGMMAIDLGGPFNKAAYVFGTGTIAATIAQGGSLVMAAVMSGGMVPPLAIFVATRLFKNKFTEQENQAGLTNVIMGASFVTEGAIPFTAADPLRAIPSFVVGSAITGGLVGAMGIRLMAPHGGIFVIALVSQPLWYILFVIIGAIIAGVMLGLLKKPIK</sequence>
<organism evidence="17 18">
    <name type="scientific">Tetragenococcus halophilus</name>
    <name type="common">Pediococcus halophilus</name>
    <dbReference type="NCBI Taxonomy" id="51669"/>
    <lineage>
        <taxon>Bacteria</taxon>
        <taxon>Bacillati</taxon>
        <taxon>Bacillota</taxon>
        <taxon>Bacilli</taxon>
        <taxon>Lactobacillales</taxon>
        <taxon>Enterococcaceae</taxon>
        <taxon>Tetragenococcus</taxon>
    </lineage>
</organism>
<feature type="transmembrane region" description="Helical" evidence="13">
    <location>
        <begin position="581"/>
        <end position="601"/>
    </location>
</feature>
<keyword evidence="8" id="KW-0598">Phosphotransferase system</keyword>
<dbReference type="PROSITE" id="PS00372">
    <property type="entry name" value="PTS_EIIA_TYPE_2_HIS"/>
    <property type="match status" value="1"/>
</dbReference>
<dbReference type="PROSITE" id="PS51099">
    <property type="entry name" value="PTS_EIIB_TYPE_2"/>
    <property type="match status" value="1"/>
</dbReference>
<evidence type="ECO:0000256" key="5">
    <source>
        <dbReference type="ARBA" id="ARBA00022553"/>
    </source>
</evidence>
<dbReference type="SUPFAM" id="SSF55804">
    <property type="entry name" value="Phoshotransferase/anion transport protein"/>
    <property type="match status" value="1"/>
</dbReference>
<feature type="transmembrane region" description="Helical" evidence="13">
    <location>
        <begin position="438"/>
        <end position="458"/>
    </location>
</feature>
<dbReference type="NCBIfam" id="TIGR01427">
    <property type="entry name" value="PTS_IIC_fructo"/>
    <property type="match status" value="1"/>
</dbReference>
<dbReference type="PANTHER" id="PTHR30505:SF28">
    <property type="entry name" value="PTS SYSTEM 2-O-ALPHA-MANNOSYL-D-GLYCERATE-SPECIFIC EIIABC COMPONENT"/>
    <property type="match status" value="1"/>
</dbReference>
<evidence type="ECO:0000256" key="6">
    <source>
        <dbReference type="ARBA" id="ARBA00022597"/>
    </source>
</evidence>
<reference evidence="17 18" key="1">
    <citation type="journal article" date="2012" name="Int. J. Syst. Evol. Microbiol.">
        <title>Characterization of Tetragenococcus strains from sugar thick juice reveals a novel species, Tetragenococcus osmophilus sp. nov., and divides Tetragenococcus halophilus into two subspecies, T. halophilus subsp. halophilus subsp. nov. and T. halophilus subsp. flandriensis subsp. nov.</title>
        <authorList>
            <person name="Juste A."/>
            <person name="Van Trappen S."/>
            <person name="Verreth C."/>
            <person name="Cleenwerck I."/>
            <person name="De Vos P."/>
            <person name="Lievens B."/>
            <person name="Willems K.A."/>
        </authorList>
    </citation>
    <scope>NUCLEOTIDE SEQUENCE [LARGE SCALE GENOMIC DNA]</scope>
    <source>
        <strain evidence="17 18">LMG 26042</strain>
    </source>
</reference>
<feature type="compositionally biased region" description="Basic and acidic residues" evidence="12">
    <location>
        <begin position="165"/>
        <end position="176"/>
    </location>
</feature>
<dbReference type="RefSeq" id="WP_103892416.1">
    <property type="nucleotide sequence ID" value="NZ_CP027768.1"/>
</dbReference>
<dbReference type="FunFam" id="3.40.930.10:FF:000009">
    <property type="entry name" value="PTS system, fructose specific IIABC component"/>
    <property type="match status" value="1"/>
</dbReference>
<dbReference type="InterPro" id="IPR003353">
    <property type="entry name" value="PTS_IIB_fruc"/>
</dbReference>
<evidence type="ECO:0000256" key="3">
    <source>
        <dbReference type="ARBA" id="ARBA00022448"/>
    </source>
</evidence>
<dbReference type="CDD" id="cd05569">
    <property type="entry name" value="PTS_IIB_fructose"/>
    <property type="match status" value="1"/>
</dbReference>